<dbReference type="Proteomes" id="UP000054279">
    <property type="component" value="Unassembled WGS sequence"/>
</dbReference>
<dbReference type="AlphaFoldDB" id="A0A0C9US23"/>
<evidence type="ECO:0000313" key="2">
    <source>
        <dbReference type="Proteomes" id="UP000054279"/>
    </source>
</evidence>
<sequence length="79" mass="8537">MSFSLKKPKSKTKLTMRGVSVSLALGDKDAPKAELVNIEVDEEIDRANATVYIGKDSSVGIANGIPRNVFIPSRNMQST</sequence>
<evidence type="ECO:0000313" key="1">
    <source>
        <dbReference type="EMBL" id="KIJ37624.1"/>
    </source>
</evidence>
<protein>
    <submittedName>
        <fullName evidence="1">Uncharacterized protein</fullName>
    </submittedName>
</protein>
<dbReference type="EMBL" id="KN837168">
    <property type="protein sequence ID" value="KIJ37624.1"/>
    <property type="molecule type" value="Genomic_DNA"/>
</dbReference>
<name>A0A0C9US23_SPHS4</name>
<keyword evidence="2" id="KW-1185">Reference proteome</keyword>
<gene>
    <name evidence="1" type="ORF">M422DRAFT_259984</name>
</gene>
<reference evidence="1 2" key="1">
    <citation type="submission" date="2014-06" db="EMBL/GenBank/DDBJ databases">
        <title>Evolutionary Origins and Diversification of the Mycorrhizal Mutualists.</title>
        <authorList>
            <consortium name="DOE Joint Genome Institute"/>
            <consortium name="Mycorrhizal Genomics Consortium"/>
            <person name="Kohler A."/>
            <person name="Kuo A."/>
            <person name="Nagy L.G."/>
            <person name="Floudas D."/>
            <person name="Copeland A."/>
            <person name="Barry K.W."/>
            <person name="Cichocki N."/>
            <person name="Veneault-Fourrey C."/>
            <person name="LaButti K."/>
            <person name="Lindquist E.A."/>
            <person name="Lipzen A."/>
            <person name="Lundell T."/>
            <person name="Morin E."/>
            <person name="Murat C."/>
            <person name="Riley R."/>
            <person name="Ohm R."/>
            <person name="Sun H."/>
            <person name="Tunlid A."/>
            <person name="Henrissat B."/>
            <person name="Grigoriev I.V."/>
            <person name="Hibbett D.S."/>
            <person name="Martin F."/>
        </authorList>
    </citation>
    <scope>NUCLEOTIDE SEQUENCE [LARGE SCALE GENOMIC DNA]</scope>
    <source>
        <strain evidence="1 2">SS14</strain>
    </source>
</reference>
<organism evidence="1 2">
    <name type="scientific">Sphaerobolus stellatus (strain SS14)</name>
    <dbReference type="NCBI Taxonomy" id="990650"/>
    <lineage>
        <taxon>Eukaryota</taxon>
        <taxon>Fungi</taxon>
        <taxon>Dikarya</taxon>
        <taxon>Basidiomycota</taxon>
        <taxon>Agaricomycotina</taxon>
        <taxon>Agaricomycetes</taxon>
        <taxon>Phallomycetidae</taxon>
        <taxon>Geastrales</taxon>
        <taxon>Sphaerobolaceae</taxon>
        <taxon>Sphaerobolus</taxon>
    </lineage>
</organism>
<proteinExistence type="predicted"/>
<accession>A0A0C9US23</accession>
<dbReference type="HOGENOM" id="CLU_2607561_0_0_1"/>